<organism evidence="1 2">
    <name type="scientific">Entomophthora muscae</name>
    <dbReference type="NCBI Taxonomy" id="34485"/>
    <lineage>
        <taxon>Eukaryota</taxon>
        <taxon>Fungi</taxon>
        <taxon>Fungi incertae sedis</taxon>
        <taxon>Zoopagomycota</taxon>
        <taxon>Entomophthoromycotina</taxon>
        <taxon>Entomophthoromycetes</taxon>
        <taxon>Entomophthorales</taxon>
        <taxon>Entomophthoraceae</taxon>
        <taxon>Entomophthora</taxon>
    </lineage>
</organism>
<dbReference type="EMBL" id="QTSX02001639">
    <property type="protein sequence ID" value="KAJ9079871.1"/>
    <property type="molecule type" value="Genomic_DNA"/>
</dbReference>
<proteinExistence type="predicted"/>
<reference evidence="1" key="1">
    <citation type="submission" date="2022-04" db="EMBL/GenBank/DDBJ databases">
        <title>Genome of the entomopathogenic fungus Entomophthora muscae.</title>
        <authorList>
            <person name="Elya C."/>
            <person name="Lovett B.R."/>
            <person name="Lee E."/>
            <person name="Macias A.M."/>
            <person name="Hajek A.E."/>
            <person name="De Bivort B.L."/>
            <person name="Kasson M.T."/>
            <person name="De Fine Licht H.H."/>
            <person name="Stajich J.E."/>
        </authorList>
    </citation>
    <scope>NUCLEOTIDE SEQUENCE</scope>
    <source>
        <strain evidence="1">Berkeley</strain>
    </source>
</reference>
<evidence type="ECO:0000313" key="1">
    <source>
        <dbReference type="EMBL" id="KAJ9079871.1"/>
    </source>
</evidence>
<comment type="caution">
    <text evidence="1">The sequence shown here is derived from an EMBL/GenBank/DDBJ whole genome shotgun (WGS) entry which is preliminary data.</text>
</comment>
<evidence type="ECO:0000313" key="2">
    <source>
        <dbReference type="Proteomes" id="UP001165960"/>
    </source>
</evidence>
<accession>A0ACC2TZU6</accession>
<protein>
    <submittedName>
        <fullName evidence="1">Uncharacterized protein</fullName>
    </submittedName>
</protein>
<dbReference type="Proteomes" id="UP001165960">
    <property type="component" value="Unassembled WGS sequence"/>
</dbReference>
<gene>
    <name evidence="1" type="ORF">DSO57_1030998</name>
</gene>
<keyword evidence="2" id="KW-1185">Reference proteome</keyword>
<name>A0ACC2TZU6_9FUNG</name>
<sequence length="94" mass="10135">MSYLIKLAPIFWWALPTQSATRQFPSASKPASWGWFPENPFLIFNGLIDSALPAAGPWAVAGKALSYLVNLGIIIWWAMPVPATTPPSPAGAPQ</sequence>